<gene>
    <name evidence="1" type="ORF">HUJ06_017323</name>
</gene>
<dbReference type="EMBL" id="DUZY01000008">
    <property type="protein sequence ID" value="DAD47386.1"/>
    <property type="molecule type" value="Genomic_DNA"/>
</dbReference>
<reference evidence="1 2" key="1">
    <citation type="journal article" date="2020" name="Mol. Biol. Evol.">
        <title>Distinct Expression and Methylation Patterns for Genes with Different Fates following a Single Whole-Genome Duplication in Flowering Plants.</title>
        <authorList>
            <person name="Shi T."/>
            <person name="Rahmani R.S."/>
            <person name="Gugger P.F."/>
            <person name="Wang M."/>
            <person name="Li H."/>
            <person name="Zhang Y."/>
            <person name="Li Z."/>
            <person name="Wang Q."/>
            <person name="Van de Peer Y."/>
            <person name="Marchal K."/>
            <person name="Chen J."/>
        </authorList>
    </citation>
    <scope>NUCLEOTIDE SEQUENCE [LARGE SCALE GENOMIC DNA]</scope>
    <source>
        <tissue evidence="1">Leaf</tissue>
    </source>
</reference>
<keyword evidence="2" id="KW-1185">Reference proteome</keyword>
<protein>
    <submittedName>
        <fullName evidence="1">Uncharacterized protein</fullName>
    </submittedName>
</protein>
<evidence type="ECO:0000313" key="1">
    <source>
        <dbReference type="EMBL" id="DAD47386.1"/>
    </source>
</evidence>
<name>A0A822ZWZ1_NELNU</name>
<dbReference type="AlphaFoldDB" id="A0A822ZWZ1"/>
<comment type="caution">
    <text evidence="1">The sequence shown here is derived from an EMBL/GenBank/DDBJ whole genome shotgun (WGS) entry which is preliminary data.</text>
</comment>
<accession>A0A822ZWZ1</accession>
<proteinExistence type="predicted"/>
<organism evidence="1 2">
    <name type="scientific">Nelumbo nucifera</name>
    <name type="common">Sacred lotus</name>
    <dbReference type="NCBI Taxonomy" id="4432"/>
    <lineage>
        <taxon>Eukaryota</taxon>
        <taxon>Viridiplantae</taxon>
        <taxon>Streptophyta</taxon>
        <taxon>Embryophyta</taxon>
        <taxon>Tracheophyta</taxon>
        <taxon>Spermatophyta</taxon>
        <taxon>Magnoliopsida</taxon>
        <taxon>Proteales</taxon>
        <taxon>Nelumbonaceae</taxon>
        <taxon>Nelumbo</taxon>
    </lineage>
</organism>
<sequence>MTTKSKTSYSNLTIQRGRILPSQNLSSEARHNCLALYPILDRGDHGLGQA</sequence>
<dbReference type="Proteomes" id="UP000607653">
    <property type="component" value="Unassembled WGS sequence"/>
</dbReference>
<evidence type="ECO:0000313" key="2">
    <source>
        <dbReference type="Proteomes" id="UP000607653"/>
    </source>
</evidence>